<dbReference type="InterPro" id="IPR022479">
    <property type="entry name" value="PqqD_bac"/>
</dbReference>
<dbReference type="Gene3D" id="1.10.10.1150">
    <property type="entry name" value="Coenzyme PQQ synthesis protein D (PqqD)"/>
    <property type="match status" value="1"/>
</dbReference>
<dbReference type="InterPro" id="IPR008792">
    <property type="entry name" value="PQQD"/>
</dbReference>
<comment type="caution">
    <text evidence="4">The sequence shown here is derived from an EMBL/GenBank/DDBJ whole genome shotgun (WGS) entry which is preliminary data.</text>
</comment>
<keyword evidence="5" id="KW-1185">Reference proteome</keyword>
<dbReference type="RefSeq" id="WP_066722426.1">
    <property type="nucleotide sequence ID" value="NZ_JBHSLU010000082.1"/>
</dbReference>
<comment type="subunit">
    <text evidence="2">Monomer. Interacts with PqqE.</text>
</comment>
<dbReference type="EMBL" id="JBHSLU010000082">
    <property type="protein sequence ID" value="MFC5508099.1"/>
    <property type="molecule type" value="Genomic_DNA"/>
</dbReference>
<dbReference type="InterPro" id="IPR041881">
    <property type="entry name" value="PqqD_sf"/>
</dbReference>
<accession>A0ABW0P8L6</accession>
<evidence type="ECO:0000256" key="1">
    <source>
        <dbReference type="ARBA" id="ARBA00004886"/>
    </source>
</evidence>
<dbReference type="Proteomes" id="UP001596060">
    <property type="component" value="Unassembled WGS sequence"/>
</dbReference>
<reference evidence="5" key="1">
    <citation type="journal article" date="2019" name="Int. J. Syst. Evol. Microbiol.">
        <title>The Global Catalogue of Microorganisms (GCM) 10K type strain sequencing project: providing services to taxonomists for standard genome sequencing and annotation.</title>
        <authorList>
            <consortium name="The Broad Institute Genomics Platform"/>
            <consortium name="The Broad Institute Genome Sequencing Center for Infectious Disease"/>
            <person name="Wu L."/>
            <person name="Ma J."/>
        </authorList>
    </citation>
    <scope>NUCLEOTIDE SEQUENCE [LARGE SCALE GENOMIC DNA]</scope>
    <source>
        <strain evidence="5">CCUG 43117</strain>
    </source>
</reference>
<comment type="pathway">
    <text evidence="1">Cofactor biosynthesis; pyrroloquinoline quinone biosynthesis.</text>
</comment>
<gene>
    <name evidence="4" type="primary">pqqD</name>
    <name evidence="4" type="ORF">ACFPN9_22925</name>
</gene>
<proteinExistence type="predicted"/>
<evidence type="ECO:0000313" key="4">
    <source>
        <dbReference type="EMBL" id="MFC5508099.1"/>
    </source>
</evidence>
<evidence type="ECO:0000256" key="3">
    <source>
        <dbReference type="ARBA" id="ARBA00022905"/>
    </source>
</evidence>
<keyword evidence="3" id="KW-0884">PQQ biosynthesis</keyword>
<name>A0ABW0P8L6_9HYPH</name>
<evidence type="ECO:0000313" key="5">
    <source>
        <dbReference type="Proteomes" id="UP001596060"/>
    </source>
</evidence>
<protein>
    <submittedName>
        <fullName evidence="4">Pyrroloquinoline quinone biosynthesis peptide chaperone PqqD</fullName>
    </submittedName>
</protein>
<sequence>MTDTGSKPRLAAGVRIREDRVRGGHNMLAPEHVLRINASTAAILALCDGQRSLPAIVDHLARDYAADRTRIERDVTALLGDLASRGLIDP</sequence>
<dbReference type="NCBIfam" id="TIGR03859">
    <property type="entry name" value="PQQ_PqqD"/>
    <property type="match status" value="1"/>
</dbReference>
<evidence type="ECO:0000256" key="2">
    <source>
        <dbReference type="ARBA" id="ARBA00011741"/>
    </source>
</evidence>
<dbReference type="Pfam" id="PF05402">
    <property type="entry name" value="PqqD"/>
    <property type="match status" value="1"/>
</dbReference>
<organism evidence="4 5">
    <name type="scientific">Bosea massiliensis</name>
    <dbReference type="NCBI Taxonomy" id="151419"/>
    <lineage>
        <taxon>Bacteria</taxon>
        <taxon>Pseudomonadati</taxon>
        <taxon>Pseudomonadota</taxon>
        <taxon>Alphaproteobacteria</taxon>
        <taxon>Hyphomicrobiales</taxon>
        <taxon>Boseaceae</taxon>
        <taxon>Bosea</taxon>
    </lineage>
</organism>